<dbReference type="PaxDb" id="3055-EDO98717"/>
<name>A0A2K3CSL3_CHLRE</name>
<evidence type="ECO:0000313" key="3">
    <source>
        <dbReference type="Proteomes" id="UP000006906"/>
    </source>
</evidence>
<feature type="region of interest" description="Disordered" evidence="1">
    <location>
        <begin position="1"/>
        <end position="126"/>
    </location>
</feature>
<feature type="compositionally biased region" description="Low complexity" evidence="1">
    <location>
        <begin position="77"/>
        <end position="92"/>
    </location>
</feature>
<keyword evidence="3" id="KW-1185">Reference proteome</keyword>
<proteinExistence type="predicted"/>
<evidence type="ECO:0000313" key="2">
    <source>
        <dbReference type="EMBL" id="PNW71265.1"/>
    </source>
</evidence>
<dbReference type="AlphaFoldDB" id="A0A2K3CSL3"/>
<feature type="compositionally biased region" description="Polar residues" evidence="1">
    <location>
        <begin position="18"/>
        <end position="27"/>
    </location>
</feature>
<evidence type="ECO:0000256" key="1">
    <source>
        <dbReference type="SAM" id="MobiDB-lite"/>
    </source>
</evidence>
<dbReference type="OrthoDB" id="532264at2759"/>
<sequence>MTGGHGKTPQPEPKESSTVEGVPSRSNYGAEHTAAMPREEGVDVPRRVVPMAARDERHMRQDLGRDPQDILQRERANQQARQHHQQALQAAAPGNSLEEMAAGDPGRKSPGRRQAETTPPDFVNDKFKEVAYRDAPEARLFEDENKL</sequence>
<reference evidence="2 3" key="1">
    <citation type="journal article" date="2007" name="Science">
        <title>The Chlamydomonas genome reveals the evolution of key animal and plant functions.</title>
        <authorList>
            <person name="Merchant S.S."/>
            <person name="Prochnik S.E."/>
            <person name="Vallon O."/>
            <person name="Harris E.H."/>
            <person name="Karpowicz S.J."/>
            <person name="Witman G.B."/>
            <person name="Terry A."/>
            <person name="Salamov A."/>
            <person name="Fritz-Laylin L.K."/>
            <person name="Marechal-Drouard L."/>
            <person name="Marshall W.F."/>
            <person name="Qu L.H."/>
            <person name="Nelson D.R."/>
            <person name="Sanderfoot A.A."/>
            <person name="Spalding M.H."/>
            <person name="Kapitonov V.V."/>
            <person name="Ren Q."/>
            <person name="Ferris P."/>
            <person name="Lindquist E."/>
            <person name="Shapiro H."/>
            <person name="Lucas S.M."/>
            <person name="Grimwood J."/>
            <person name="Schmutz J."/>
            <person name="Cardol P."/>
            <person name="Cerutti H."/>
            <person name="Chanfreau G."/>
            <person name="Chen C.L."/>
            <person name="Cognat V."/>
            <person name="Croft M.T."/>
            <person name="Dent R."/>
            <person name="Dutcher S."/>
            <person name="Fernandez E."/>
            <person name="Fukuzawa H."/>
            <person name="Gonzalez-Ballester D."/>
            <person name="Gonzalez-Halphen D."/>
            <person name="Hallmann A."/>
            <person name="Hanikenne M."/>
            <person name="Hippler M."/>
            <person name="Inwood W."/>
            <person name="Jabbari K."/>
            <person name="Kalanon M."/>
            <person name="Kuras R."/>
            <person name="Lefebvre P.A."/>
            <person name="Lemaire S.D."/>
            <person name="Lobanov A.V."/>
            <person name="Lohr M."/>
            <person name="Manuell A."/>
            <person name="Meier I."/>
            <person name="Mets L."/>
            <person name="Mittag M."/>
            <person name="Mittelmeier T."/>
            <person name="Moroney J.V."/>
            <person name="Moseley J."/>
            <person name="Napoli C."/>
            <person name="Nedelcu A.M."/>
            <person name="Niyogi K."/>
            <person name="Novoselov S.V."/>
            <person name="Paulsen I.T."/>
            <person name="Pazour G."/>
            <person name="Purton S."/>
            <person name="Ral J.P."/>
            <person name="Riano-Pachon D.M."/>
            <person name="Riekhof W."/>
            <person name="Rymarquis L."/>
            <person name="Schroda M."/>
            <person name="Stern D."/>
            <person name="Umen J."/>
            <person name="Willows R."/>
            <person name="Wilson N."/>
            <person name="Zimmer S.L."/>
            <person name="Allmer J."/>
            <person name="Balk J."/>
            <person name="Bisova K."/>
            <person name="Chen C.J."/>
            <person name="Elias M."/>
            <person name="Gendler K."/>
            <person name="Hauser C."/>
            <person name="Lamb M.R."/>
            <person name="Ledford H."/>
            <person name="Long J.C."/>
            <person name="Minagawa J."/>
            <person name="Page M.D."/>
            <person name="Pan J."/>
            <person name="Pootakham W."/>
            <person name="Roje S."/>
            <person name="Rose A."/>
            <person name="Stahlberg E."/>
            <person name="Terauchi A.M."/>
            <person name="Yang P."/>
            <person name="Ball S."/>
            <person name="Bowler C."/>
            <person name="Dieckmann C.L."/>
            <person name="Gladyshev V.N."/>
            <person name="Green P."/>
            <person name="Jorgensen R."/>
            <person name="Mayfield S."/>
            <person name="Mueller-Roeber B."/>
            <person name="Rajamani S."/>
            <person name="Sayre R.T."/>
            <person name="Brokstein P."/>
            <person name="Dubchak I."/>
            <person name="Goodstein D."/>
            <person name="Hornick L."/>
            <person name="Huang Y.W."/>
            <person name="Jhaveri J."/>
            <person name="Luo Y."/>
            <person name="Martinez D."/>
            <person name="Ngau W.C."/>
            <person name="Otillar B."/>
            <person name="Poliakov A."/>
            <person name="Porter A."/>
            <person name="Szajkowski L."/>
            <person name="Werner G."/>
            <person name="Zhou K."/>
            <person name="Grigoriev I.V."/>
            <person name="Rokhsar D.S."/>
            <person name="Grossman A.R."/>
        </authorList>
    </citation>
    <scope>NUCLEOTIDE SEQUENCE [LARGE SCALE GENOMIC DNA]</scope>
    <source>
        <strain evidence="3">CC-503</strain>
    </source>
</reference>
<dbReference type="EMBL" id="CM008977">
    <property type="protein sequence ID" value="PNW71265.1"/>
    <property type="molecule type" value="Genomic_DNA"/>
</dbReference>
<dbReference type="Proteomes" id="UP000006906">
    <property type="component" value="Chromosome 16"/>
</dbReference>
<gene>
    <name evidence="2" type="ORF">CHLRE_16g691100v5</name>
</gene>
<accession>A0A2K3CSL3</accession>
<dbReference type="RefSeq" id="XP_042915363.1">
    <property type="nucleotide sequence ID" value="XM_043071700.1"/>
</dbReference>
<feature type="compositionally biased region" description="Basic and acidic residues" evidence="1">
    <location>
        <begin position="53"/>
        <end position="76"/>
    </location>
</feature>
<dbReference type="InParanoid" id="A0A2K3CSL3"/>
<organism evidence="2 3">
    <name type="scientific">Chlamydomonas reinhardtii</name>
    <name type="common">Chlamydomonas smithii</name>
    <dbReference type="NCBI Taxonomy" id="3055"/>
    <lineage>
        <taxon>Eukaryota</taxon>
        <taxon>Viridiplantae</taxon>
        <taxon>Chlorophyta</taxon>
        <taxon>core chlorophytes</taxon>
        <taxon>Chlorophyceae</taxon>
        <taxon>CS clade</taxon>
        <taxon>Chlamydomonadales</taxon>
        <taxon>Chlamydomonadaceae</taxon>
        <taxon>Chlamydomonas</taxon>
    </lineage>
</organism>
<protein>
    <submittedName>
        <fullName evidence="2">Uncharacterized protein</fullName>
    </submittedName>
</protein>
<dbReference type="Gramene" id="PNW71265">
    <property type="protein sequence ID" value="PNW71265"/>
    <property type="gene ID" value="CHLRE_16g691100v5"/>
</dbReference>
<dbReference type="KEGG" id="cre:CHLRE_16g691100v5"/>
<feature type="compositionally biased region" description="Basic and acidic residues" evidence="1">
    <location>
        <begin position="37"/>
        <end position="46"/>
    </location>
</feature>
<dbReference type="GeneID" id="5724890"/>